<comment type="caution">
    <text evidence="2">The sequence shown here is derived from an EMBL/GenBank/DDBJ whole genome shotgun (WGS) entry which is preliminary data.</text>
</comment>
<dbReference type="EMBL" id="JAARPL010000018">
    <property type="protein sequence ID" value="MBC1373783.1"/>
    <property type="molecule type" value="Genomic_DNA"/>
</dbReference>
<dbReference type="AlphaFoldDB" id="A0A841YA27"/>
<accession>A0A841YA27</accession>
<dbReference type="RefSeq" id="WP_185378163.1">
    <property type="nucleotide sequence ID" value="NZ_JAARPL010000018.1"/>
</dbReference>
<name>A0A841YA27_9LIST</name>
<organism evidence="2 3">
    <name type="scientific">Listeria booriae</name>
    <dbReference type="NCBI Taxonomy" id="1552123"/>
    <lineage>
        <taxon>Bacteria</taxon>
        <taxon>Bacillati</taxon>
        <taxon>Bacillota</taxon>
        <taxon>Bacilli</taxon>
        <taxon>Bacillales</taxon>
        <taxon>Listeriaceae</taxon>
        <taxon>Listeria</taxon>
    </lineage>
</organism>
<protein>
    <submittedName>
        <fullName evidence="2">Uncharacterized protein</fullName>
    </submittedName>
</protein>
<reference evidence="2 3" key="1">
    <citation type="submission" date="2020-03" db="EMBL/GenBank/DDBJ databases">
        <title>Soil Listeria distribution.</title>
        <authorList>
            <person name="Liao J."/>
            <person name="Wiedmann M."/>
        </authorList>
    </citation>
    <scope>NUCLEOTIDE SEQUENCE [LARGE SCALE GENOMIC DNA]</scope>
    <source>
        <strain evidence="2 3">FSL L7-1681</strain>
    </source>
</reference>
<feature type="compositionally biased region" description="Low complexity" evidence="1">
    <location>
        <begin position="23"/>
        <end position="38"/>
    </location>
</feature>
<sequence>MARKPQVDMTNIDELLDEGIAENEVLNPNNSSNNASTDSDVKEGDTPSPFSFINEKEESVKKTFVVDSKIAEMIESLVTDPHNGKKLPGSKGFISKLVNNALRKELVALKVLDKEELKKNLPY</sequence>
<evidence type="ECO:0000313" key="2">
    <source>
        <dbReference type="EMBL" id="MBC1373783.1"/>
    </source>
</evidence>
<dbReference type="Proteomes" id="UP000591929">
    <property type="component" value="Unassembled WGS sequence"/>
</dbReference>
<evidence type="ECO:0000313" key="3">
    <source>
        <dbReference type="Proteomes" id="UP000591929"/>
    </source>
</evidence>
<evidence type="ECO:0000256" key="1">
    <source>
        <dbReference type="SAM" id="MobiDB-lite"/>
    </source>
</evidence>
<feature type="region of interest" description="Disordered" evidence="1">
    <location>
        <begin position="18"/>
        <end position="53"/>
    </location>
</feature>
<gene>
    <name evidence="2" type="ORF">HB847_15635</name>
</gene>
<proteinExistence type="predicted"/>